<dbReference type="InterPro" id="IPR050319">
    <property type="entry name" value="ABC_transp_ATP-bind"/>
</dbReference>
<dbReference type="PROSITE" id="PS50893">
    <property type="entry name" value="ABC_TRANSPORTER_2"/>
    <property type="match status" value="1"/>
</dbReference>
<evidence type="ECO:0000256" key="1">
    <source>
        <dbReference type="ARBA" id="ARBA00005417"/>
    </source>
</evidence>
<dbReference type="InterPro" id="IPR003593">
    <property type="entry name" value="AAA+_ATPase"/>
</dbReference>
<dbReference type="GO" id="GO:0016887">
    <property type="term" value="F:ATP hydrolysis activity"/>
    <property type="evidence" value="ECO:0007669"/>
    <property type="project" value="InterPro"/>
</dbReference>
<evidence type="ECO:0000256" key="3">
    <source>
        <dbReference type="ARBA" id="ARBA00022741"/>
    </source>
</evidence>
<dbReference type="PANTHER" id="PTHR43776">
    <property type="entry name" value="TRANSPORT ATP-BINDING PROTEIN"/>
    <property type="match status" value="1"/>
</dbReference>
<dbReference type="Proteomes" id="UP000028981">
    <property type="component" value="Unassembled WGS sequence"/>
</dbReference>
<proteinExistence type="inferred from homology"/>
<protein>
    <submittedName>
        <fullName evidence="6">Peptide ABC transporter ATP-binding protein</fullName>
    </submittedName>
</protein>
<keyword evidence="7" id="KW-1185">Reference proteome</keyword>
<reference evidence="6 7" key="1">
    <citation type="submission" date="2014-08" db="EMBL/GenBank/DDBJ databases">
        <authorList>
            <person name="Hassan Y.I."/>
            <person name="Lepp D."/>
            <person name="Zhou T."/>
        </authorList>
    </citation>
    <scope>NUCLEOTIDE SEQUENCE [LARGE SCALE GENOMIC DNA]</scope>
    <source>
        <strain evidence="6 7">IFO13584</strain>
    </source>
</reference>
<dbReference type="PANTHER" id="PTHR43776:SF7">
    <property type="entry name" value="D,D-DIPEPTIDE TRANSPORT ATP-BINDING PROTEIN DDPF-RELATED"/>
    <property type="match status" value="1"/>
</dbReference>
<evidence type="ECO:0000259" key="5">
    <source>
        <dbReference type="PROSITE" id="PS50893"/>
    </source>
</evidence>
<accession>A0A087M784</accession>
<keyword evidence="3" id="KW-0547">Nucleotide-binding</keyword>
<dbReference type="Gene3D" id="3.40.50.300">
    <property type="entry name" value="P-loop containing nucleotide triphosphate hydrolases"/>
    <property type="match status" value="1"/>
</dbReference>
<feature type="domain" description="ABC transporter" evidence="5">
    <location>
        <begin position="14"/>
        <end position="256"/>
    </location>
</feature>
<evidence type="ECO:0000313" key="6">
    <source>
        <dbReference type="EMBL" id="KFL32737.1"/>
    </source>
</evidence>
<dbReference type="AlphaFoldDB" id="A0A087M784"/>
<evidence type="ECO:0000256" key="2">
    <source>
        <dbReference type="ARBA" id="ARBA00022448"/>
    </source>
</evidence>
<name>A0A087M784_9HYPH</name>
<keyword evidence="4 6" id="KW-0067">ATP-binding</keyword>
<dbReference type="InterPro" id="IPR017871">
    <property type="entry name" value="ABC_transporter-like_CS"/>
</dbReference>
<dbReference type="EMBL" id="JQGC01000001">
    <property type="protein sequence ID" value="KFL32737.1"/>
    <property type="molecule type" value="Genomic_DNA"/>
</dbReference>
<dbReference type="PROSITE" id="PS00211">
    <property type="entry name" value="ABC_TRANSPORTER_1"/>
    <property type="match status" value="1"/>
</dbReference>
<evidence type="ECO:0000256" key="4">
    <source>
        <dbReference type="ARBA" id="ARBA00022840"/>
    </source>
</evidence>
<dbReference type="SUPFAM" id="SSF52540">
    <property type="entry name" value="P-loop containing nucleoside triphosphate hydrolases"/>
    <property type="match status" value="1"/>
</dbReference>
<gene>
    <name evidence="6" type="ORF">JP75_00875</name>
</gene>
<dbReference type="GO" id="GO:0005524">
    <property type="term" value="F:ATP binding"/>
    <property type="evidence" value="ECO:0007669"/>
    <property type="project" value="UniProtKB-KW"/>
</dbReference>
<comment type="similarity">
    <text evidence="1">Belongs to the ABC transporter superfamily.</text>
</comment>
<dbReference type="CDD" id="cd03257">
    <property type="entry name" value="ABC_NikE_OppD_transporters"/>
    <property type="match status" value="1"/>
</dbReference>
<dbReference type="RefSeq" id="WP_035077808.1">
    <property type="nucleotide sequence ID" value="NZ_JQGC01000001.1"/>
</dbReference>
<dbReference type="OrthoDB" id="9815712at2"/>
<dbReference type="STRING" id="46914.JP75_00875"/>
<dbReference type="InterPro" id="IPR027417">
    <property type="entry name" value="P-loop_NTPase"/>
</dbReference>
<dbReference type="InterPro" id="IPR003439">
    <property type="entry name" value="ABC_transporter-like_ATP-bd"/>
</dbReference>
<keyword evidence="2" id="KW-0813">Transport</keyword>
<comment type="caution">
    <text evidence="6">The sequence shown here is derived from an EMBL/GenBank/DDBJ whole genome shotgun (WGS) entry which is preliminary data.</text>
</comment>
<organism evidence="6 7">
    <name type="scientific">Devosia riboflavina</name>
    <dbReference type="NCBI Taxonomy" id="46914"/>
    <lineage>
        <taxon>Bacteria</taxon>
        <taxon>Pseudomonadati</taxon>
        <taxon>Pseudomonadota</taxon>
        <taxon>Alphaproteobacteria</taxon>
        <taxon>Hyphomicrobiales</taxon>
        <taxon>Devosiaceae</taxon>
        <taxon>Devosia</taxon>
    </lineage>
</organism>
<dbReference type="SMART" id="SM00382">
    <property type="entry name" value="AAA"/>
    <property type="match status" value="1"/>
</dbReference>
<dbReference type="GO" id="GO:0055085">
    <property type="term" value="P:transmembrane transport"/>
    <property type="evidence" value="ECO:0007669"/>
    <property type="project" value="UniProtKB-ARBA"/>
</dbReference>
<evidence type="ECO:0000313" key="7">
    <source>
        <dbReference type="Proteomes" id="UP000028981"/>
    </source>
</evidence>
<sequence length="271" mass="29427">MSERRPLLAMQQVTQAYSLPRTALFSPPGSFTVLDSIDFDVCAGEAVGLVGESGAGKTTLTRILTGMERPQSGHVLFDGTDIWSADQAQRASFRRAVQMVLQNPRSSLDPRMRVGTALLEPMRSLRIEGDHVKRLHEVLDQVGLDRSALERFPHEFSGGQLQRIAIARALMPNPRVLVADEPVSALDVSIQAQVLNLLKDLVRDLNLGLVFIAHDLSVVAYTTSRVSVIASGRIVEVGQPVELFTRPTAPQTKNLVDAVLTVESGLSGTAL</sequence>
<dbReference type="Pfam" id="PF00005">
    <property type="entry name" value="ABC_tran"/>
    <property type="match status" value="1"/>
</dbReference>